<sequence length="324" mass="37644">MTHVIELLRQFKAPPYWGIWLGVGLLWLLSKLPLKLRYRASEWLGIVLYALARSRRRLVLANLALAFPEKTPLERQAIAKAHFKSLGIQVFAEMTETWFGPYRSDQREDRLAVEFEGKEHLEAARAQNQGLIMLTPHFTHLEITGLLFSRLMHLHPIYRPHDHPLVDALILRGRTFQIGEHTTLPVSANDTRKMIKLLRQKQALGYLPDQRYRGKGHVTIPFFGQPAKSHTATSKLAALTQALVVPTFTERRFDPVRYPKQGWYYVVRFYPALDGFPSGDDAQDTQRLHTLYEHEIKKNPSQYLWVHNRWDLSKQQIAALLQRD</sequence>
<dbReference type="Proteomes" id="UP000005380">
    <property type="component" value="Chromosome"/>
</dbReference>
<organism evidence="8 9">
    <name type="scientific">Thiomicrospira aerophila AL3</name>
    <dbReference type="NCBI Taxonomy" id="717772"/>
    <lineage>
        <taxon>Bacteria</taxon>
        <taxon>Pseudomonadati</taxon>
        <taxon>Pseudomonadota</taxon>
        <taxon>Gammaproteobacteria</taxon>
        <taxon>Thiotrichales</taxon>
        <taxon>Piscirickettsiaceae</taxon>
        <taxon>Thiomicrospira</taxon>
    </lineage>
</organism>
<protein>
    <submittedName>
        <fullName evidence="8">Lipid A biosynthesis acyltransferase</fullName>
    </submittedName>
</protein>
<dbReference type="PANTHER" id="PTHR30606:SF9">
    <property type="entry name" value="LIPID A BIOSYNTHESIS LAUROYLTRANSFERASE"/>
    <property type="match status" value="1"/>
</dbReference>
<keyword evidence="2" id="KW-1003">Cell membrane</keyword>
<evidence type="ECO:0000256" key="1">
    <source>
        <dbReference type="ARBA" id="ARBA00004533"/>
    </source>
</evidence>
<keyword evidence="7" id="KW-1133">Transmembrane helix</keyword>
<evidence type="ECO:0000256" key="2">
    <source>
        <dbReference type="ARBA" id="ARBA00022475"/>
    </source>
</evidence>
<name>W0DW31_9GAMM</name>
<feature type="transmembrane region" description="Helical" evidence="7">
    <location>
        <begin position="16"/>
        <end position="34"/>
    </location>
</feature>
<dbReference type="AlphaFoldDB" id="W0DW31"/>
<dbReference type="HOGENOM" id="CLU_049421_1_0_6"/>
<dbReference type="RefSeq" id="WP_006459129.1">
    <property type="nucleotide sequence ID" value="NZ_CP007030.1"/>
</dbReference>
<evidence type="ECO:0000256" key="3">
    <source>
        <dbReference type="ARBA" id="ARBA00022519"/>
    </source>
</evidence>
<dbReference type="Pfam" id="PF03279">
    <property type="entry name" value="Lip_A_acyltrans"/>
    <property type="match status" value="1"/>
</dbReference>
<evidence type="ECO:0000256" key="6">
    <source>
        <dbReference type="ARBA" id="ARBA00023315"/>
    </source>
</evidence>
<dbReference type="CDD" id="cd07984">
    <property type="entry name" value="LPLAT_LABLAT-like"/>
    <property type="match status" value="1"/>
</dbReference>
<dbReference type="PANTHER" id="PTHR30606">
    <property type="entry name" value="LIPID A BIOSYNTHESIS LAUROYL ACYLTRANSFERASE"/>
    <property type="match status" value="1"/>
</dbReference>
<dbReference type="PIRSF" id="PIRSF026649">
    <property type="entry name" value="MsbB"/>
    <property type="match status" value="1"/>
</dbReference>
<gene>
    <name evidence="8" type="ORF">THIAE_04125</name>
</gene>
<keyword evidence="3" id="KW-0997">Cell inner membrane</keyword>
<proteinExistence type="predicted"/>
<keyword evidence="4 8" id="KW-0808">Transferase</keyword>
<dbReference type="EMBL" id="CP007030">
    <property type="protein sequence ID" value="AHF01091.1"/>
    <property type="molecule type" value="Genomic_DNA"/>
</dbReference>
<evidence type="ECO:0000313" key="9">
    <source>
        <dbReference type="Proteomes" id="UP000005380"/>
    </source>
</evidence>
<evidence type="ECO:0000256" key="7">
    <source>
        <dbReference type="SAM" id="Phobius"/>
    </source>
</evidence>
<keyword evidence="7" id="KW-0812">Transmembrane</keyword>
<dbReference type="eggNOG" id="COG1560">
    <property type="taxonomic scope" value="Bacteria"/>
</dbReference>
<dbReference type="InterPro" id="IPR004960">
    <property type="entry name" value="LipA_acyltrans"/>
</dbReference>
<dbReference type="FunCoup" id="W0DW31">
    <property type="interactions" value="247"/>
</dbReference>
<evidence type="ECO:0000256" key="5">
    <source>
        <dbReference type="ARBA" id="ARBA00023136"/>
    </source>
</evidence>
<dbReference type="GO" id="GO:0009247">
    <property type="term" value="P:glycolipid biosynthetic process"/>
    <property type="evidence" value="ECO:0007669"/>
    <property type="project" value="UniProtKB-ARBA"/>
</dbReference>
<dbReference type="STRING" id="717772.THIAE_04125"/>
<dbReference type="GO" id="GO:0016746">
    <property type="term" value="F:acyltransferase activity"/>
    <property type="evidence" value="ECO:0007669"/>
    <property type="project" value="UniProtKB-KW"/>
</dbReference>
<keyword evidence="5 7" id="KW-0472">Membrane</keyword>
<evidence type="ECO:0000313" key="8">
    <source>
        <dbReference type="EMBL" id="AHF01091.1"/>
    </source>
</evidence>
<keyword evidence="6 8" id="KW-0012">Acyltransferase</keyword>
<dbReference type="KEGG" id="tao:THIAE_04125"/>
<dbReference type="GO" id="GO:0005886">
    <property type="term" value="C:plasma membrane"/>
    <property type="evidence" value="ECO:0007669"/>
    <property type="project" value="UniProtKB-SubCell"/>
</dbReference>
<dbReference type="InParanoid" id="W0DW31"/>
<evidence type="ECO:0000256" key="4">
    <source>
        <dbReference type="ARBA" id="ARBA00022679"/>
    </source>
</evidence>
<accession>W0DW31</accession>
<reference evidence="8 9" key="1">
    <citation type="submission" date="2013-12" db="EMBL/GenBank/DDBJ databases">
        <authorList>
            <consortium name="DOE Joint Genome Institute"/>
            <person name="Kappler U."/>
            <person name="Huntemann M."/>
            <person name="Han J."/>
            <person name="Chen A."/>
            <person name="Kyrpides N."/>
            <person name="Mavromatis K."/>
            <person name="Markowitz V."/>
            <person name="Palaniappan K."/>
            <person name="Ivanova N."/>
            <person name="Schaumberg A."/>
            <person name="Pati A."/>
            <person name="Liolios K."/>
            <person name="Nordberg H.P."/>
            <person name="Cantor M.N."/>
            <person name="Hua S.X."/>
            <person name="Woyke T."/>
        </authorList>
    </citation>
    <scope>NUCLEOTIDE SEQUENCE [LARGE SCALE GENOMIC DNA]</scope>
    <source>
        <strain evidence="9">AL2</strain>
    </source>
</reference>
<comment type="subcellular location">
    <subcellularLocation>
        <location evidence="1">Cell inner membrane</location>
    </subcellularLocation>
</comment>
<keyword evidence="9" id="KW-1185">Reference proteome</keyword>